<feature type="domain" description="ABC transmembrane type-1" evidence="8">
    <location>
        <begin position="81"/>
        <end position="267"/>
    </location>
</feature>
<evidence type="ECO:0000256" key="7">
    <source>
        <dbReference type="RuleBase" id="RU363032"/>
    </source>
</evidence>
<comment type="similarity">
    <text evidence="7">Belongs to the binding-protein-dependent transport system permease family.</text>
</comment>
<keyword evidence="3" id="KW-1003">Cell membrane</keyword>
<name>A0A9D1NYD1_9FIRM</name>
<comment type="caution">
    <text evidence="9">The sequence shown here is derived from an EMBL/GenBank/DDBJ whole genome shotgun (WGS) entry which is preliminary data.</text>
</comment>
<feature type="transmembrane region" description="Helical" evidence="7">
    <location>
        <begin position="191"/>
        <end position="213"/>
    </location>
</feature>
<dbReference type="AlphaFoldDB" id="A0A9D1NYD1"/>
<dbReference type="InterPro" id="IPR035906">
    <property type="entry name" value="MetI-like_sf"/>
</dbReference>
<comment type="subcellular location">
    <subcellularLocation>
        <location evidence="1 7">Cell membrane</location>
        <topology evidence="1 7">Multi-pass membrane protein</topology>
    </subcellularLocation>
</comment>
<evidence type="ECO:0000256" key="4">
    <source>
        <dbReference type="ARBA" id="ARBA00022692"/>
    </source>
</evidence>
<evidence type="ECO:0000256" key="3">
    <source>
        <dbReference type="ARBA" id="ARBA00022475"/>
    </source>
</evidence>
<dbReference type="InterPro" id="IPR000515">
    <property type="entry name" value="MetI-like"/>
</dbReference>
<sequence>MAKIGRLGIGLLLGILAAAVLFPVCFAVTGAITSQWELEEYLAPVLGGGSGMAKWRLLPLAPTLRSLVELLLDSPQFFAMFWNSIKITACVLAGQALFGVPAAWGIARYAFPGRRLVLTLCAVLMLMPFQVLMFPEYLVLDGLKLLDTHWAVILPAVFSTYPVFLMYRFFESIPEAVLEAARIDGAGHVQTFLKMGLPLGMPGIMSSMMLNFLDSWNMIEQPMTFLKTRSLWPLSLFLPEIGLGDAGVGFAAAGMMLIPALLLFFLGQDYLEQGIAAAAVKE</sequence>
<accession>A0A9D1NYD1</accession>
<dbReference type="CDD" id="cd06261">
    <property type="entry name" value="TM_PBP2"/>
    <property type="match status" value="1"/>
</dbReference>
<dbReference type="Pfam" id="PF00528">
    <property type="entry name" value="BPD_transp_1"/>
    <property type="match status" value="1"/>
</dbReference>
<feature type="transmembrane region" description="Helical" evidence="7">
    <location>
        <begin position="246"/>
        <end position="266"/>
    </location>
</feature>
<feature type="transmembrane region" description="Helical" evidence="7">
    <location>
        <begin position="80"/>
        <end position="104"/>
    </location>
</feature>
<dbReference type="PANTHER" id="PTHR43744">
    <property type="entry name" value="ABC TRANSPORTER PERMEASE PROTEIN MG189-RELATED-RELATED"/>
    <property type="match status" value="1"/>
</dbReference>
<reference evidence="9" key="2">
    <citation type="journal article" date="2021" name="PeerJ">
        <title>Extensive microbial diversity within the chicken gut microbiome revealed by metagenomics and culture.</title>
        <authorList>
            <person name="Gilroy R."/>
            <person name="Ravi A."/>
            <person name="Getino M."/>
            <person name="Pursley I."/>
            <person name="Horton D.L."/>
            <person name="Alikhan N.F."/>
            <person name="Baker D."/>
            <person name="Gharbi K."/>
            <person name="Hall N."/>
            <person name="Watson M."/>
            <person name="Adriaenssens E.M."/>
            <person name="Foster-Nyarko E."/>
            <person name="Jarju S."/>
            <person name="Secka A."/>
            <person name="Antonio M."/>
            <person name="Oren A."/>
            <person name="Chaudhuri R.R."/>
            <person name="La Ragione R."/>
            <person name="Hildebrand F."/>
            <person name="Pallen M.J."/>
        </authorList>
    </citation>
    <scope>NUCLEOTIDE SEQUENCE</scope>
    <source>
        <strain evidence="9">ChiBcec6-7307</strain>
    </source>
</reference>
<proteinExistence type="inferred from homology"/>
<dbReference type="PROSITE" id="PS50928">
    <property type="entry name" value="ABC_TM1"/>
    <property type="match status" value="1"/>
</dbReference>
<dbReference type="GO" id="GO:0055085">
    <property type="term" value="P:transmembrane transport"/>
    <property type="evidence" value="ECO:0007669"/>
    <property type="project" value="InterPro"/>
</dbReference>
<evidence type="ECO:0000313" key="9">
    <source>
        <dbReference type="EMBL" id="HIV22622.1"/>
    </source>
</evidence>
<evidence type="ECO:0000256" key="6">
    <source>
        <dbReference type="ARBA" id="ARBA00023136"/>
    </source>
</evidence>
<evidence type="ECO:0000256" key="2">
    <source>
        <dbReference type="ARBA" id="ARBA00022448"/>
    </source>
</evidence>
<keyword evidence="5 7" id="KW-1133">Transmembrane helix</keyword>
<dbReference type="PANTHER" id="PTHR43744:SF8">
    <property type="entry name" value="SN-GLYCEROL-3-PHOSPHATE TRANSPORT SYSTEM PERMEASE PROTEIN UGPE"/>
    <property type="match status" value="1"/>
</dbReference>
<evidence type="ECO:0000256" key="1">
    <source>
        <dbReference type="ARBA" id="ARBA00004651"/>
    </source>
</evidence>
<evidence type="ECO:0000256" key="5">
    <source>
        <dbReference type="ARBA" id="ARBA00022989"/>
    </source>
</evidence>
<dbReference type="GO" id="GO:0005886">
    <property type="term" value="C:plasma membrane"/>
    <property type="evidence" value="ECO:0007669"/>
    <property type="project" value="UniProtKB-SubCell"/>
</dbReference>
<dbReference type="Proteomes" id="UP000886889">
    <property type="component" value="Unassembled WGS sequence"/>
</dbReference>
<feature type="transmembrane region" description="Helical" evidence="7">
    <location>
        <begin position="116"/>
        <end position="138"/>
    </location>
</feature>
<organism evidence="9 10">
    <name type="scientific">Candidatus Merdiplasma excrementigallinarum</name>
    <dbReference type="NCBI Taxonomy" id="2840864"/>
    <lineage>
        <taxon>Bacteria</taxon>
        <taxon>Bacillati</taxon>
        <taxon>Bacillota</taxon>
        <taxon>Clostridia</taxon>
        <taxon>Lachnospirales</taxon>
        <taxon>Lachnospiraceae</taxon>
        <taxon>Lachnospiraceae incertae sedis</taxon>
        <taxon>Candidatus Merdiplasma</taxon>
    </lineage>
</organism>
<keyword evidence="2 7" id="KW-0813">Transport</keyword>
<dbReference type="SUPFAM" id="SSF161098">
    <property type="entry name" value="MetI-like"/>
    <property type="match status" value="1"/>
</dbReference>
<dbReference type="EMBL" id="DVOS01000022">
    <property type="protein sequence ID" value="HIV22622.1"/>
    <property type="molecule type" value="Genomic_DNA"/>
</dbReference>
<evidence type="ECO:0000313" key="10">
    <source>
        <dbReference type="Proteomes" id="UP000886889"/>
    </source>
</evidence>
<feature type="transmembrane region" description="Helical" evidence="7">
    <location>
        <begin position="150"/>
        <end position="170"/>
    </location>
</feature>
<dbReference type="Gene3D" id="1.10.3720.10">
    <property type="entry name" value="MetI-like"/>
    <property type="match status" value="1"/>
</dbReference>
<keyword evidence="6 7" id="KW-0472">Membrane</keyword>
<evidence type="ECO:0000259" key="8">
    <source>
        <dbReference type="PROSITE" id="PS50928"/>
    </source>
</evidence>
<reference evidence="9" key="1">
    <citation type="submission" date="2020-10" db="EMBL/GenBank/DDBJ databases">
        <authorList>
            <person name="Gilroy R."/>
        </authorList>
    </citation>
    <scope>NUCLEOTIDE SEQUENCE</scope>
    <source>
        <strain evidence="9">ChiBcec6-7307</strain>
    </source>
</reference>
<gene>
    <name evidence="9" type="ORF">IAC80_01650</name>
</gene>
<protein>
    <submittedName>
        <fullName evidence="9">Carbohydrate ABC transporter permease</fullName>
    </submittedName>
</protein>
<keyword evidence="4 7" id="KW-0812">Transmembrane</keyword>